<dbReference type="PRINTS" id="PR01415">
    <property type="entry name" value="ANKYRIN"/>
</dbReference>
<dbReference type="GO" id="GO:0051059">
    <property type="term" value="F:NF-kappaB binding"/>
    <property type="evidence" value="ECO:0007669"/>
    <property type="project" value="TreeGrafter"/>
</dbReference>
<evidence type="ECO:0000256" key="4">
    <source>
        <dbReference type="SAM" id="Phobius"/>
    </source>
</evidence>
<keyword evidence="4" id="KW-1133">Transmembrane helix</keyword>
<keyword evidence="1" id="KW-0677">Repeat</keyword>
<reference evidence="5" key="1">
    <citation type="submission" date="2021-02" db="EMBL/GenBank/DDBJ databases">
        <authorList>
            <person name="Dougan E. K."/>
            <person name="Rhodes N."/>
            <person name="Thang M."/>
            <person name="Chan C."/>
        </authorList>
    </citation>
    <scope>NUCLEOTIDE SEQUENCE</scope>
</reference>
<dbReference type="SMART" id="SM00248">
    <property type="entry name" value="ANK"/>
    <property type="match status" value="4"/>
</dbReference>
<name>A0A812P3J4_9DINO</name>
<proteinExistence type="predicted"/>
<protein>
    <submittedName>
        <fullName evidence="5">Ankrd28 protein</fullName>
    </submittedName>
</protein>
<dbReference type="PANTHER" id="PTHR46680">
    <property type="entry name" value="NF-KAPPA-B INHIBITOR ALPHA"/>
    <property type="match status" value="1"/>
</dbReference>
<dbReference type="InterPro" id="IPR051070">
    <property type="entry name" value="NF-kappa-B_inhibitor"/>
</dbReference>
<keyword evidence="2 3" id="KW-0040">ANK repeat</keyword>
<dbReference type="GO" id="GO:0005829">
    <property type="term" value="C:cytosol"/>
    <property type="evidence" value="ECO:0007669"/>
    <property type="project" value="TreeGrafter"/>
</dbReference>
<dbReference type="PANTHER" id="PTHR46680:SF2">
    <property type="entry name" value="NF-KAPPA-B INHIBITOR ZETA"/>
    <property type="match status" value="1"/>
</dbReference>
<gene>
    <name evidence="5" type="primary">Ankrd28</name>
    <name evidence="5" type="ORF">SNAT2548_LOCUS17717</name>
</gene>
<dbReference type="EMBL" id="CAJNDS010002120">
    <property type="protein sequence ID" value="CAE7338452.1"/>
    <property type="molecule type" value="Genomic_DNA"/>
</dbReference>
<dbReference type="InterPro" id="IPR036770">
    <property type="entry name" value="Ankyrin_rpt-contain_sf"/>
</dbReference>
<evidence type="ECO:0000313" key="6">
    <source>
        <dbReference type="Proteomes" id="UP000604046"/>
    </source>
</evidence>
<dbReference type="PROSITE" id="PS50088">
    <property type="entry name" value="ANK_REPEAT"/>
    <property type="match status" value="2"/>
</dbReference>
<dbReference type="InterPro" id="IPR002110">
    <property type="entry name" value="Ankyrin_rpt"/>
</dbReference>
<dbReference type="GO" id="GO:0071356">
    <property type="term" value="P:cellular response to tumor necrosis factor"/>
    <property type="evidence" value="ECO:0007669"/>
    <property type="project" value="TreeGrafter"/>
</dbReference>
<keyword evidence="4" id="KW-0812">Transmembrane</keyword>
<keyword evidence="4" id="KW-0472">Membrane</keyword>
<dbReference type="OrthoDB" id="434766at2759"/>
<evidence type="ECO:0000256" key="1">
    <source>
        <dbReference type="ARBA" id="ARBA00022737"/>
    </source>
</evidence>
<accession>A0A812P3J4</accession>
<dbReference type="SUPFAM" id="SSF48403">
    <property type="entry name" value="Ankyrin repeat"/>
    <property type="match status" value="1"/>
</dbReference>
<dbReference type="PROSITE" id="PS50297">
    <property type="entry name" value="ANK_REP_REGION"/>
    <property type="match status" value="2"/>
</dbReference>
<evidence type="ECO:0000313" key="5">
    <source>
        <dbReference type="EMBL" id="CAE7338452.1"/>
    </source>
</evidence>
<dbReference type="Gene3D" id="1.25.40.20">
    <property type="entry name" value="Ankyrin repeat-containing domain"/>
    <property type="match status" value="1"/>
</dbReference>
<feature type="repeat" description="ANK" evidence="3">
    <location>
        <begin position="84"/>
        <end position="117"/>
    </location>
</feature>
<feature type="repeat" description="ANK" evidence="3">
    <location>
        <begin position="51"/>
        <end position="83"/>
    </location>
</feature>
<evidence type="ECO:0000256" key="2">
    <source>
        <dbReference type="ARBA" id="ARBA00023043"/>
    </source>
</evidence>
<dbReference type="AlphaFoldDB" id="A0A812P3J4"/>
<dbReference type="Pfam" id="PF12796">
    <property type="entry name" value="Ank_2"/>
    <property type="match status" value="1"/>
</dbReference>
<comment type="caution">
    <text evidence="5">The sequence shown here is derived from an EMBL/GenBank/DDBJ whole genome shotgun (WGS) entry which is preliminary data.</text>
</comment>
<keyword evidence="6" id="KW-1185">Reference proteome</keyword>
<dbReference type="Proteomes" id="UP000604046">
    <property type="component" value="Unassembled WGS sequence"/>
</dbReference>
<organism evidence="5 6">
    <name type="scientific">Symbiodinium natans</name>
    <dbReference type="NCBI Taxonomy" id="878477"/>
    <lineage>
        <taxon>Eukaryota</taxon>
        <taxon>Sar</taxon>
        <taxon>Alveolata</taxon>
        <taxon>Dinophyceae</taxon>
        <taxon>Suessiales</taxon>
        <taxon>Symbiodiniaceae</taxon>
        <taxon>Symbiodinium</taxon>
    </lineage>
</organism>
<evidence type="ECO:0000256" key="3">
    <source>
        <dbReference type="PROSITE-ProRule" id="PRU00023"/>
    </source>
</evidence>
<sequence length="288" mass="31887">MLLHLCFDRVASSKLQSCCWKHRHVEDDAAGFLSLFFGGRSQAYLELEDATQRTPLHHAARRGHAEVTALLLNAGARIDAQDGDSNTPLHHTARSDMLFNVSTLLLARGADFELPDAIGFRPLHYACTFSQPLTAMKLLDLSADVWAMDRSGWSPVIHAAAVGEQNFVKELVARIAKPEEFAQPDPSKFIMQGDGTIGGIPALVIIGVLVLMLSVAVVIPGCRIIRRFRRLKKPYEVEDADETAEDFITDLFEYLGEVPGQLSQLAQEWDRVNVNAISDLHRVKTKGM</sequence>
<feature type="transmembrane region" description="Helical" evidence="4">
    <location>
        <begin position="200"/>
        <end position="225"/>
    </location>
</feature>